<feature type="region of interest" description="Disordered" evidence="1">
    <location>
        <begin position="215"/>
        <end position="239"/>
    </location>
</feature>
<dbReference type="Proteomes" id="UP000428333">
    <property type="component" value="Linkage Group LG06"/>
</dbReference>
<evidence type="ECO:0000256" key="1">
    <source>
        <dbReference type="SAM" id="MobiDB-lite"/>
    </source>
</evidence>
<reference evidence="2 3" key="1">
    <citation type="journal article" date="2019" name="Genome Biol. Evol.">
        <title>The Rhododendron genome and chromosomal organization provide insight into shared whole-genome duplications across the heath family (Ericaceae).</title>
        <authorList>
            <person name="Soza V.L."/>
            <person name="Lindsley D."/>
            <person name="Waalkes A."/>
            <person name="Ramage E."/>
            <person name="Patwardhan R.P."/>
            <person name="Burton J.N."/>
            <person name="Adey A."/>
            <person name="Kumar A."/>
            <person name="Qiu R."/>
            <person name="Shendure J."/>
            <person name="Hall B."/>
        </authorList>
    </citation>
    <scope>NUCLEOTIDE SEQUENCE [LARGE SCALE GENOMIC DNA]</scope>
    <source>
        <strain evidence="2">RSF 1966-606</strain>
    </source>
</reference>
<accession>A0A6A4LFL7</accession>
<proteinExistence type="predicted"/>
<dbReference type="AlphaFoldDB" id="A0A6A4LFL7"/>
<dbReference type="OrthoDB" id="1923282at2759"/>
<dbReference type="PANTHER" id="PTHR33676">
    <property type="entry name" value="COLD REGULATED PROTEIN 27"/>
    <property type="match status" value="1"/>
</dbReference>
<gene>
    <name evidence="2" type="ORF">C3L33_10941</name>
</gene>
<name>A0A6A4LFL7_9ERIC</name>
<feature type="region of interest" description="Disordered" evidence="1">
    <location>
        <begin position="1"/>
        <end position="33"/>
    </location>
</feature>
<dbReference type="GO" id="GO:0042752">
    <property type="term" value="P:regulation of circadian rhythm"/>
    <property type="evidence" value="ECO:0007669"/>
    <property type="project" value="InterPro"/>
</dbReference>
<dbReference type="PANTHER" id="PTHR33676:SF3">
    <property type="entry name" value="COLD-REGULATED PROTEIN 27"/>
    <property type="match status" value="1"/>
</dbReference>
<keyword evidence="3" id="KW-1185">Reference proteome</keyword>
<feature type="non-terminal residue" evidence="2">
    <location>
        <position position="1"/>
    </location>
</feature>
<dbReference type="EMBL" id="QEFC01001530">
    <property type="protein sequence ID" value="KAE9457160.1"/>
    <property type="molecule type" value="Genomic_DNA"/>
</dbReference>
<protein>
    <submittedName>
        <fullName evidence="2">Uncharacterized protein</fullName>
    </submittedName>
</protein>
<dbReference type="InterPro" id="IPR044678">
    <property type="entry name" value="COR27/28"/>
</dbReference>
<comment type="caution">
    <text evidence="2">The sequence shown here is derived from an EMBL/GenBank/DDBJ whole genome shotgun (WGS) entry which is preliminary data.</text>
</comment>
<evidence type="ECO:0000313" key="3">
    <source>
        <dbReference type="Proteomes" id="UP000428333"/>
    </source>
</evidence>
<evidence type="ECO:0000313" key="2">
    <source>
        <dbReference type="EMBL" id="KAE9457160.1"/>
    </source>
</evidence>
<feature type="compositionally biased region" description="Basic residues" evidence="1">
    <location>
        <begin position="219"/>
        <end position="231"/>
    </location>
</feature>
<dbReference type="GO" id="GO:0009409">
    <property type="term" value="P:response to cold"/>
    <property type="evidence" value="ECO:0007669"/>
    <property type="project" value="InterPro"/>
</dbReference>
<organism evidence="2 3">
    <name type="scientific">Rhododendron williamsianum</name>
    <dbReference type="NCBI Taxonomy" id="262921"/>
    <lineage>
        <taxon>Eukaryota</taxon>
        <taxon>Viridiplantae</taxon>
        <taxon>Streptophyta</taxon>
        <taxon>Embryophyta</taxon>
        <taxon>Tracheophyta</taxon>
        <taxon>Spermatophyta</taxon>
        <taxon>Magnoliopsida</taxon>
        <taxon>eudicotyledons</taxon>
        <taxon>Gunneridae</taxon>
        <taxon>Pentapetalae</taxon>
        <taxon>asterids</taxon>
        <taxon>Ericales</taxon>
        <taxon>Ericaceae</taxon>
        <taxon>Ericoideae</taxon>
        <taxon>Rhodoreae</taxon>
        <taxon>Rhododendron</taxon>
    </lineage>
</organism>
<sequence>MEPPRVTQAVGGGASADSVEIPRPLCQDSPARDSIPTEWTDEKHSLYLKSMEASFVNELYSSFDLLGWRSQREHSSDPKLSGKKHASSCTSSCQFKVLQSGCWGNINFARHESQLEMVEGTGVILANPWIRHFRSSQRKQLVISSTLQGKSTFGSLAVSVSGKMALTSAGLASNLEQLPASHSNLRHYDDPVDSSNTEMTGQNFVDEDTEVEKASHMGNAKRMRTSAKRMRTSVVSKPSNDQVVPFGKFPANADVSCKTNHDLEPFAIKWRMKITDMVLEPMDAATFLHTTDKVLEPMDAC</sequence>